<dbReference type="GeneID" id="24803974"/>
<dbReference type="EMBL" id="CP011267">
    <property type="protein sequence ID" value="AKG91302.1"/>
    <property type="molecule type" value="Genomic_DNA"/>
</dbReference>
<dbReference type="InterPro" id="IPR036866">
    <property type="entry name" value="RibonucZ/Hydroxyglut_hydro"/>
</dbReference>
<keyword evidence="3" id="KW-1185">Reference proteome</keyword>
<evidence type="ECO:0000313" key="2">
    <source>
        <dbReference type="EMBL" id="AKG91302.1"/>
    </source>
</evidence>
<dbReference type="SUPFAM" id="SSF56281">
    <property type="entry name" value="Metallo-hydrolase/oxidoreductase"/>
    <property type="match status" value="1"/>
</dbReference>
<sequence>MEVEVIELTSSFKLYRVGFVNYYVYSGEKTVLIETGLSCTASKLLEELDEDVDSILITHAHFDHITGLSVLLEQYPEAEVGGHAGIARLLGKEKVLKSWFKDDVEVCGESYDGEKLRIDRGLGEGDVFHGLEIYEVPGHSPDSLSVYHRGENVLLVSDSLGYFTSSGKVIPLFFYSYDQYLSSIDRIAGFRPEIFGVGHVKYFTGRECDHAVRRAREEAVRLAEMVKSGMEDEKLLEYFIVDELKFYPKEAMKASAMLLKRRVLESD</sequence>
<dbReference type="AlphaFoldDB" id="A0A0F7ID96"/>
<dbReference type="HOGENOM" id="CLU_082362_0_0_2"/>
<dbReference type="InterPro" id="IPR050855">
    <property type="entry name" value="NDM-1-like"/>
</dbReference>
<dbReference type="GO" id="GO:0016787">
    <property type="term" value="F:hydrolase activity"/>
    <property type="evidence" value="ECO:0007669"/>
    <property type="project" value="UniProtKB-KW"/>
</dbReference>
<dbReference type="Gene3D" id="3.60.15.10">
    <property type="entry name" value="Ribonuclease Z/Hydroxyacylglutathione hydrolase-like"/>
    <property type="match status" value="1"/>
</dbReference>
<dbReference type="PANTHER" id="PTHR42951:SF17">
    <property type="entry name" value="METALLO-BETA-LACTAMASE DOMAIN-CONTAINING PROTEIN"/>
    <property type="match status" value="1"/>
</dbReference>
<dbReference type="InterPro" id="IPR001279">
    <property type="entry name" value="Metallo-B-lactamas"/>
</dbReference>
<evidence type="ECO:0000313" key="3">
    <source>
        <dbReference type="Proteomes" id="UP000034723"/>
    </source>
</evidence>
<name>A0A0F7ID96_9EURY</name>
<evidence type="ECO:0000259" key="1">
    <source>
        <dbReference type="SMART" id="SM00849"/>
    </source>
</evidence>
<proteinExistence type="predicted"/>
<keyword evidence="2" id="KW-0378">Hydrolase</keyword>
<feature type="domain" description="Metallo-beta-lactamase" evidence="1">
    <location>
        <begin position="19"/>
        <end position="199"/>
    </location>
</feature>
<dbReference type="SMART" id="SM00849">
    <property type="entry name" value="Lactamase_B"/>
    <property type="match status" value="1"/>
</dbReference>
<accession>A0A0F7ID96</accession>
<dbReference type="PANTHER" id="PTHR42951">
    <property type="entry name" value="METALLO-BETA-LACTAMASE DOMAIN-CONTAINING"/>
    <property type="match status" value="1"/>
</dbReference>
<organism evidence="2 3">
    <name type="scientific">Geoglobus ahangari</name>
    <dbReference type="NCBI Taxonomy" id="113653"/>
    <lineage>
        <taxon>Archaea</taxon>
        <taxon>Methanobacteriati</taxon>
        <taxon>Methanobacteriota</taxon>
        <taxon>Archaeoglobi</taxon>
        <taxon>Archaeoglobales</taxon>
        <taxon>Archaeoglobaceae</taxon>
        <taxon>Geoglobus</taxon>
    </lineage>
</organism>
<dbReference type="KEGG" id="gah:GAH_01404"/>
<dbReference type="Pfam" id="PF00753">
    <property type="entry name" value="Lactamase_B"/>
    <property type="match status" value="1"/>
</dbReference>
<reference evidence="2 3" key="1">
    <citation type="submission" date="2015-04" db="EMBL/GenBank/DDBJ databases">
        <title>The complete genome sequence of the hyperthermophilic, obligate iron-reducing archaeon Geoglobus ahangari strain 234T.</title>
        <authorList>
            <person name="Manzella M.P."/>
            <person name="Holmes D.E."/>
            <person name="Rocheleau J.M."/>
            <person name="Chung A."/>
            <person name="Reguera G."/>
            <person name="Kashefi K."/>
        </authorList>
    </citation>
    <scope>NUCLEOTIDE SEQUENCE [LARGE SCALE GENOMIC DNA]</scope>
    <source>
        <strain evidence="2 3">234</strain>
    </source>
</reference>
<dbReference type="Proteomes" id="UP000034723">
    <property type="component" value="Chromosome"/>
</dbReference>
<dbReference type="OrthoDB" id="205181at2157"/>
<protein>
    <submittedName>
        <fullName evidence="2">Zn-dependent hydrolase</fullName>
    </submittedName>
</protein>
<dbReference type="InParanoid" id="A0A0F7ID96"/>
<gene>
    <name evidence="2" type="ORF">GAH_01404</name>
</gene>
<dbReference type="RefSeq" id="WP_048095598.1">
    <property type="nucleotide sequence ID" value="NZ_CP011267.1"/>
</dbReference>